<dbReference type="InterPro" id="IPR051312">
    <property type="entry name" value="Diverse_Substr_Oxidored"/>
</dbReference>
<dbReference type="OrthoDB" id="9789842at2"/>
<dbReference type="SUPFAM" id="SSF56176">
    <property type="entry name" value="FAD-binding/transporter-associated domain-like"/>
    <property type="match status" value="1"/>
</dbReference>
<dbReference type="Gene3D" id="3.30.465.10">
    <property type="match status" value="1"/>
</dbReference>
<proteinExistence type="predicted"/>
<dbReference type="InterPro" id="IPR036318">
    <property type="entry name" value="FAD-bd_PCMH-like_sf"/>
</dbReference>
<dbReference type="EMBL" id="SPQQ01000001">
    <property type="protein sequence ID" value="TGE39783.1"/>
    <property type="molecule type" value="Genomic_DNA"/>
</dbReference>
<dbReference type="PANTHER" id="PTHR42659:SF2">
    <property type="entry name" value="XANTHINE DEHYDROGENASE SUBUNIT C-RELATED"/>
    <property type="match status" value="1"/>
</dbReference>
<keyword evidence="1" id="KW-0285">Flavoprotein</keyword>
<feature type="domain" description="FAD-binding PCMH-type" evidence="4">
    <location>
        <begin position="1"/>
        <end position="178"/>
    </location>
</feature>
<keyword evidence="3" id="KW-0560">Oxidoreductase</keyword>
<protein>
    <submittedName>
        <fullName evidence="5">Molybdopterin dehydrogenase</fullName>
    </submittedName>
</protein>
<evidence type="ECO:0000313" key="5">
    <source>
        <dbReference type="EMBL" id="TGE39783.1"/>
    </source>
</evidence>
<name>A0A4Z0RCT3_9FIRM</name>
<dbReference type="PANTHER" id="PTHR42659">
    <property type="entry name" value="XANTHINE DEHYDROGENASE SUBUNIT C-RELATED"/>
    <property type="match status" value="1"/>
</dbReference>
<keyword evidence="2" id="KW-0274">FAD</keyword>
<dbReference type="Gene3D" id="3.30.390.50">
    <property type="entry name" value="CO dehydrogenase flavoprotein, C-terminal domain"/>
    <property type="match status" value="1"/>
</dbReference>
<dbReference type="Pfam" id="PF03450">
    <property type="entry name" value="CO_deh_flav_C"/>
    <property type="match status" value="1"/>
</dbReference>
<dbReference type="InterPro" id="IPR016169">
    <property type="entry name" value="FAD-bd_PCMH_sub2"/>
</dbReference>
<dbReference type="InterPro" id="IPR002346">
    <property type="entry name" value="Mopterin_DH_FAD-bd"/>
</dbReference>
<dbReference type="RefSeq" id="WP_135544722.1">
    <property type="nucleotide sequence ID" value="NZ_SPQQ01000001.1"/>
</dbReference>
<sequence>MEGYKGYNFFGPTTLNQLMEGVSDFNGSISFIAGGTDLVIDLRKGKKKPQLVVDLSQIPELSGVHEEDGRIHIGGATTFSLLSRHPLILKKGLCLAQATRRIGSEQIRNRGTIGGNIASASPAGDCLPVLLVLEAMITLQDPISVRRLPLCQVLQGSGRTCLTSKEVITGIDFPLLDDEYVSGFEKIGSRTTVTVARLNMATVIKYDRENNSIKEARIAVGALGETAFRLPDLEKNLLGEINPLLLRRFEDMLTEAVDKAITGRESHPYKREAIRGIAEDMFVNLFGSNSIPGESGRKHDQ</sequence>
<dbReference type="GO" id="GO:0071949">
    <property type="term" value="F:FAD binding"/>
    <property type="evidence" value="ECO:0007669"/>
    <property type="project" value="InterPro"/>
</dbReference>
<gene>
    <name evidence="5" type="ORF">E4K67_01975</name>
</gene>
<dbReference type="Gene3D" id="3.30.43.10">
    <property type="entry name" value="Uridine Diphospho-n-acetylenolpyruvylglucosamine Reductase, domain 2"/>
    <property type="match status" value="1"/>
</dbReference>
<evidence type="ECO:0000256" key="1">
    <source>
        <dbReference type="ARBA" id="ARBA00022630"/>
    </source>
</evidence>
<dbReference type="Pfam" id="PF00941">
    <property type="entry name" value="FAD_binding_5"/>
    <property type="match status" value="1"/>
</dbReference>
<dbReference type="Proteomes" id="UP000298460">
    <property type="component" value="Unassembled WGS sequence"/>
</dbReference>
<reference evidence="5 6" key="1">
    <citation type="submission" date="2019-03" db="EMBL/GenBank/DDBJ databases">
        <title>Draft Genome Sequence of Desulfosporosinus fructosivorans Strain 63.6F, Isolated from Marine Sediment in the Baltic Sea.</title>
        <authorList>
            <person name="Hausmann B."/>
            <person name="Vandieken V."/>
            <person name="Pjevac P."/>
            <person name="Schreck K."/>
            <person name="Herbold C.W."/>
            <person name="Loy A."/>
        </authorList>
    </citation>
    <scope>NUCLEOTIDE SEQUENCE [LARGE SCALE GENOMIC DNA]</scope>
    <source>
        <strain evidence="5 6">63.6F</strain>
    </source>
</reference>
<evidence type="ECO:0000259" key="4">
    <source>
        <dbReference type="PROSITE" id="PS51387"/>
    </source>
</evidence>
<dbReference type="InterPro" id="IPR005107">
    <property type="entry name" value="CO_DH_flav_C"/>
</dbReference>
<dbReference type="AlphaFoldDB" id="A0A4Z0RCT3"/>
<evidence type="ECO:0000313" key="6">
    <source>
        <dbReference type="Proteomes" id="UP000298460"/>
    </source>
</evidence>
<organism evidence="5 6">
    <name type="scientific">Desulfosporosinus fructosivorans</name>
    <dbReference type="NCBI Taxonomy" id="2018669"/>
    <lineage>
        <taxon>Bacteria</taxon>
        <taxon>Bacillati</taxon>
        <taxon>Bacillota</taxon>
        <taxon>Clostridia</taxon>
        <taxon>Eubacteriales</taxon>
        <taxon>Desulfitobacteriaceae</taxon>
        <taxon>Desulfosporosinus</taxon>
    </lineage>
</organism>
<dbReference type="SUPFAM" id="SSF55447">
    <property type="entry name" value="CO dehydrogenase flavoprotein C-terminal domain-like"/>
    <property type="match status" value="1"/>
</dbReference>
<evidence type="ECO:0000256" key="2">
    <source>
        <dbReference type="ARBA" id="ARBA00022827"/>
    </source>
</evidence>
<dbReference type="SMART" id="SM01092">
    <property type="entry name" value="CO_deh_flav_C"/>
    <property type="match status" value="1"/>
</dbReference>
<dbReference type="InterPro" id="IPR016167">
    <property type="entry name" value="FAD-bd_PCMH_sub1"/>
</dbReference>
<dbReference type="InterPro" id="IPR036683">
    <property type="entry name" value="CO_DH_flav_C_dom_sf"/>
</dbReference>
<comment type="caution">
    <text evidence="5">The sequence shown here is derived from an EMBL/GenBank/DDBJ whole genome shotgun (WGS) entry which is preliminary data.</text>
</comment>
<dbReference type="PROSITE" id="PS51387">
    <property type="entry name" value="FAD_PCMH"/>
    <property type="match status" value="1"/>
</dbReference>
<dbReference type="GO" id="GO:0016491">
    <property type="term" value="F:oxidoreductase activity"/>
    <property type="evidence" value="ECO:0007669"/>
    <property type="project" value="UniProtKB-KW"/>
</dbReference>
<evidence type="ECO:0000256" key="3">
    <source>
        <dbReference type="ARBA" id="ARBA00023002"/>
    </source>
</evidence>
<accession>A0A4Z0RCT3</accession>
<keyword evidence="6" id="KW-1185">Reference proteome</keyword>
<dbReference type="InterPro" id="IPR016166">
    <property type="entry name" value="FAD-bd_PCMH"/>
</dbReference>